<organism evidence="1 2">
    <name type="scientific">Dankookia rubra</name>
    <dbReference type="NCBI Taxonomy" id="1442381"/>
    <lineage>
        <taxon>Bacteria</taxon>
        <taxon>Pseudomonadati</taxon>
        <taxon>Pseudomonadota</taxon>
        <taxon>Alphaproteobacteria</taxon>
        <taxon>Acetobacterales</taxon>
        <taxon>Roseomonadaceae</taxon>
        <taxon>Dankookia</taxon>
    </lineage>
</organism>
<dbReference type="Pfam" id="PF06707">
    <property type="entry name" value="DUF1194"/>
    <property type="match status" value="1"/>
</dbReference>
<dbReference type="SUPFAM" id="SSF53300">
    <property type="entry name" value="vWA-like"/>
    <property type="match status" value="1"/>
</dbReference>
<dbReference type="AlphaFoldDB" id="A0A4R5Q7H2"/>
<name>A0A4R5Q7H2_9PROT</name>
<gene>
    <name evidence="1" type="ORF">E2C06_34760</name>
</gene>
<evidence type="ECO:0000313" key="2">
    <source>
        <dbReference type="Proteomes" id="UP000295096"/>
    </source>
</evidence>
<dbReference type="Proteomes" id="UP000295096">
    <property type="component" value="Unassembled WGS sequence"/>
</dbReference>
<keyword evidence="2" id="KW-1185">Reference proteome</keyword>
<proteinExistence type="predicted"/>
<dbReference type="EMBL" id="SMSJ01000165">
    <property type="protein sequence ID" value="TDH58027.1"/>
    <property type="molecule type" value="Genomic_DNA"/>
</dbReference>
<reference evidence="1 2" key="1">
    <citation type="journal article" date="2016" name="J. Microbiol.">
        <title>Dankookia rubra gen. nov., sp. nov., an alphaproteobacterium isolated from sediment of a shallow stream.</title>
        <authorList>
            <person name="Kim W.H."/>
            <person name="Kim D.H."/>
            <person name="Kang K."/>
            <person name="Ahn T.Y."/>
        </authorList>
    </citation>
    <scope>NUCLEOTIDE SEQUENCE [LARGE SCALE GENOMIC DNA]</scope>
    <source>
        <strain evidence="1 2">JCM30602</strain>
    </source>
</reference>
<comment type="caution">
    <text evidence="1">The sequence shown here is derived from an EMBL/GenBank/DDBJ whole genome shotgun (WGS) entry which is preliminary data.</text>
</comment>
<accession>A0A4R5Q7H2</accession>
<dbReference type="InterPro" id="IPR010607">
    <property type="entry name" value="DUF1194"/>
</dbReference>
<sequence length="234" mass="24355">MLAVPAARPLAVVIPEPVDLLLVLAVDTSSSIDRDVARLQREGHCAALCDPSVIALVRSGPCGAIGLTYVEWSGVAHQRLVLPWTRIASLPDATAWSEALARKPLLSLGGTSIAGGIDFARRVLSDAPWPAERRVIDVSGDGLNNGSLPVEAARDRAVAENITINGIAVGDGATDIGSVSPPGELEDHYRNAVVGGPGAFVVTAEDFGGFGAALRRKLRREIAEVSPLCVGRSS</sequence>
<dbReference type="Gene3D" id="3.40.50.410">
    <property type="entry name" value="von Willebrand factor, type A domain"/>
    <property type="match status" value="1"/>
</dbReference>
<dbReference type="InterPro" id="IPR036465">
    <property type="entry name" value="vWFA_dom_sf"/>
</dbReference>
<protein>
    <submittedName>
        <fullName evidence="1">DUF1194 domain-containing protein</fullName>
    </submittedName>
</protein>
<evidence type="ECO:0000313" key="1">
    <source>
        <dbReference type="EMBL" id="TDH58027.1"/>
    </source>
</evidence>
<dbReference type="CDD" id="cd00198">
    <property type="entry name" value="vWFA"/>
    <property type="match status" value="1"/>
</dbReference>
<dbReference type="OrthoDB" id="9792179at2"/>